<dbReference type="PANTHER" id="PTHR22683:SF1">
    <property type="entry name" value="TYPE VII SECRETION SYSTEM PROTEIN ESSC"/>
    <property type="match status" value="1"/>
</dbReference>
<feature type="domain" description="FtsK" evidence="8">
    <location>
        <begin position="704"/>
        <end position="892"/>
    </location>
</feature>
<feature type="compositionally biased region" description="Basic and acidic residues" evidence="5">
    <location>
        <begin position="326"/>
        <end position="336"/>
    </location>
</feature>
<feature type="region of interest" description="Disordered" evidence="5">
    <location>
        <begin position="32"/>
        <end position="51"/>
    </location>
</feature>
<dbReference type="InterPro" id="IPR000626">
    <property type="entry name" value="Ubiquitin-like_dom"/>
</dbReference>
<dbReference type="InterPro" id="IPR003593">
    <property type="entry name" value="AAA+_ATPase"/>
</dbReference>
<feature type="domain" description="FHA" evidence="6">
    <location>
        <begin position="124"/>
        <end position="172"/>
    </location>
</feature>
<protein>
    <submittedName>
        <fullName evidence="9">FHA domain-containing protein</fullName>
    </submittedName>
</protein>
<keyword evidence="3 4" id="KW-0067">ATP-binding</keyword>
<feature type="compositionally biased region" description="Basic and acidic residues" evidence="5">
    <location>
        <begin position="35"/>
        <end position="51"/>
    </location>
</feature>
<dbReference type="InterPro" id="IPR027417">
    <property type="entry name" value="P-loop_NTPase"/>
</dbReference>
<organism evidence="9 10">
    <name type="scientific">Leifsonia tongyongensis</name>
    <dbReference type="NCBI Taxonomy" id="1268043"/>
    <lineage>
        <taxon>Bacteria</taxon>
        <taxon>Bacillati</taxon>
        <taxon>Actinomycetota</taxon>
        <taxon>Actinomycetes</taxon>
        <taxon>Micrococcales</taxon>
        <taxon>Microbacteriaceae</taxon>
        <taxon>Leifsonia</taxon>
    </lineage>
</organism>
<dbReference type="InterPro" id="IPR000253">
    <property type="entry name" value="FHA_dom"/>
</dbReference>
<comment type="caution">
    <text evidence="9">The sequence shown here is derived from an EMBL/GenBank/DDBJ whole genome shotgun (WGS) entry which is preliminary data.</text>
</comment>
<dbReference type="Gene3D" id="3.40.50.300">
    <property type="entry name" value="P-loop containing nucleotide triphosphate hydrolases"/>
    <property type="match status" value="4"/>
</dbReference>
<dbReference type="CDD" id="cd00060">
    <property type="entry name" value="FHA"/>
    <property type="match status" value="1"/>
</dbReference>
<dbReference type="GO" id="GO:0003677">
    <property type="term" value="F:DNA binding"/>
    <property type="evidence" value="ECO:0007669"/>
    <property type="project" value="InterPro"/>
</dbReference>
<dbReference type="CDD" id="cd01127">
    <property type="entry name" value="TrwB_TraG_TraD_VirD4"/>
    <property type="match status" value="1"/>
</dbReference>
<dbReference type="EMBL" id="JAAGWY010000002">
    <property type="protein sequence ID" value="NEN06019.1"/>
    <property type="molecule type" value="Genomic_DNA"/>
</dbReference>
<gene>
    <name evidence="9" type="ORF">G3T36_09040</name>
</gene>
<dbReference type="InterPro" id="IPR008984">
    <property type="entry name" value="SMAD_FHA_dom_sf"/>
</dbReference>
<dbReference type="SMART" id="SM00240">
    <property type="entry name" value="FHA"/>
    <property type="match status" value="1"/>
</dbReference>
<dbReference type="Pfam" id="PF00498">
    <property type="entry name" value="FHA"/>
    <property type="match status" value="1"/>
</dbReference>
<dbReference type="PANTHER" id="PTHR22683">
    <property type="entry name" value="SPORULATION PROTEIN RELATED"/>
    <property type="match status" value="1"/>
</dbReference>
<dbReference type="Proteomes" id="UP000474967">
    <property type="component" value="Unassembled WGS sequence"/>
</dbReference>
<evidence type="ECO:0000313" key="10">
    <source>
        <dbReference type="Proteomes" id="UP000474967"/>
    </source>
</evidence>
<evidence type="ECO:0000259" key="8">
    <source>
        <dbReference type="PROSITE" id="PS50901"/>
    </source>
</evidence>
<feature type="domain" description="Ubiquitin-like" evidence="7">
    <location>
        <begin position="3"/>
        <end position="87"/>
    </location>
</feature>
<accession>A0A6L9XX68</accession>
<dbReference type="PROSITE" id="PS50901">
    <property type="entry name" value="FTSK"/>
    <property type="match status" value="2"/>
</dbReference>
<dbReference type="Gene3D" id="2.60.200.20">
    <property type="match status" value="1"/>
</dbReference>
<evidence type="ECO:0000256" key="3">
    <source>
        <dbReference type="ARBA" id="ARBA00022840"/>
    </source>
</evidence>
<feature type="binding site" evidence="4">
    <location>
        <begin position="1043"/>
        <end position="1050"/>
    </location>
    <ligand>
        <name>ATP</name>
        <dbReference type="ChEBI" id="CHEBI:30616"/>
    </ligand>
</feature>
<dbReference type="InterPro" id="IPR050206">
    <property type="entry name" value="FtsK/SpoIIIE/SftA"/>
</dbReference>
<sequence>MRLKLTLKERGKPARDIQVTVDVTATVQELASHLRRADPSRADPEDSGDPRVTLRVEYPGQLHAHQLSPLLSVHESGLRSGCTIELVPVGERSLGDDSSEPAGALQVVAGPDAGRRFVVTAGVNIIGRDPAADIQLTDGLASRRHASITAGETAEITDLNSANGIEVDGRAAARAVLTPRSRIRIGDDELRWLPAAGALSAPEVAWSVGNGPMIDGKRGATSAGDSSFTRSPRVEPVYRGTEFALPQPPGTIDRARFPLLAMFAPLGMGVALFAVTHQVISLLFIALSPIIMIGTWVDNRIQNRRKQRDATDRFGSSLDSAQRALTTERERERQARIAESPSTSDVLGAIHIRSPALWTRRPEHTTFLEVRFGLGTLPSRNTVTLPARSNSTASDWDELTTTADQFAELDGVPVIDNFERAGAIGVAGSSIIATDIARAIVLQLAGLHSPADLVIAAFGAENLSDEWSWLKWLPHVDSPHSPLQRGCLASDFNSANVLMAELEDLIESRRAAGAGKGTFVRGRLDEGLRFDADHGASVDRLPATPAVVSIVAPADAVDRARLVAIAENGPDFGVFTLWVARDAAALPVVCRTFVDVDAFGRATVGHVRTGRRVPLTAIEGLDVMSAQQAARLLAPIEDSGAQVLDESDLPRRVALLDLFSDPVAGEADAVIRRWRKNDSITQHWSPGAQREPGGICALVGQSAGGALQLDLRSHGPHALVGGTTGSGKSEFLQSWILALATEYSSDRLNFLLVDYKGGSAFAECVDLPHSVGLVTDLTPRLVNRALTSLKAELRYREELLNRTGAKDLETLESRSDPDAPPSLVIVIDEFAALASEVPDFVAGVIDIAQRGRSLGLHLVMATQRPAGVITQSLRANTNLRVALRVADEADSTDVLGIAAAAYFDPGTPGRAAAKLGPGRVIDFQSAFAGGWTNEASAQSEIAVTELAFGHGAAWAQPGAARPHTGPRDSERLVSVITHAAERCALQTPRRPWLDELPDALDLDTLPAADGSSIPIGLADEPEAQRQVPFVLSPDRDGNVAAVGTGGSGKTTLLRSIAFAASRSADAHPIWIYGLDFAGGALRQLEQLPTVGSIIAGDDHERLGRLVRWLETVVEDRAERFGAVSAASLTDFRRITGKPESRILILVDGMGAFRTDYEFRASDSLFDEFVKLISRGRQLGVSFILTADRPGAIPTTIQANVQATIVLRLAGEGEYSAAGLSADALDGAPPGRAVCDGQEFQIGAPGGGRDATHHVERIALLATTLESRVNAAPPVARLPTLIGSDALPSTHDGRAVLGLGHETLSPVTVALKGIFVVTGPLGSGRSTAMRTLIRNARKARPAAEFYLLAGRRGELAEAENWVEASASPDSADELAGRLAARLEASIAERVKHVVIVIEGVGDFDGLAADTAVARLIGVARRTGASVIAETDTVTGASAWAITGQLKAARSGIVLQPEEGDGMSLFRVQFPRIRRSEFPLGRGILVRDGRMERVQVAHTGPGSGPC</sequence>
<feature type="binding site" evidence="4">
    <location>
        <begin position="722"/>
        <end position="729"/>
    </location>
    <ligand>
        <name>ATP</name>
        <dbReference type="ChEBI" id="CHEBI:30616"/>
    </ligand>
</feature>
<evidence type="ECO:0000259" key="6">
    <source>
        <dbReference type="PROSITE" id="PS50006"/>
    </source>
</evidence>
<evidence type="ECO:0000259" key="7">
    <source>
        <dbReference type="PROSITE" id="PS50053"/>
    </source>
</evidence>
<dbReference type="InterPro" id="IPR002543">
    <property type="entry name" value="FtsK_dom"/>
</dbReference>
<dbReference type="GO" id="GO:0005524">
    <property type="term" value="F:ATP binding"/>
    <property type="evidence" value="ECO:0007669"/>
    <property type="project" value="UniProtKB-UniRule"/>
</dbReference>
<keyword evidence="2 4" id="KW-0547">Nucleotide-binding</keyword>
<dbReference type="PROSITE" id="PS50006">
    <property type="entry name" value="FHA_DOMAIN"/>
    <property type="match status" value="1"/>
</dbReference>
<name>A0A6L9XX68_9MICO</name>
<proteinExistence type="predicted"/>
<dbReference type="SUPFAM" id="SSF49879">
    <property type="entry name" value="SMAD/FHA domain"/>
    <property type="match status" value="1"/>
</dbReference>
<dbReference type="SMART" id="SM00382">
    <property type="entry name" value="AAA"/>
    <property type="match status" value="3"/>
</dbReference>
<evidence type="ECO:0000313" key="9">
    <source>
        <dbReference type="EMBL" id="NEN06019.1"/>
    </source>
</evidence>
<dbReference type="RefSeq" id="WP_163289478.1">
    <property type="nucleotide sequence ID" value="NZ_JAAGWY010000002.1"/>
</dbReference>
<dbReference type="PROSITE" id="PS50053">
    <property type="entry name" value="UBIQUITIN_2"/>
    <property type="match status" value="1"/>
</dbReference>
<evidence type="ECO:0000256" key="5">
    <source>
        <dbReference type="SAM" id="MobiDB-lite"/>
    </source>
</evidence>
<dbReference type="Pfam" id="PF01580">
    <property type="entry name" value="FtsK_SpoIIIE"/>
    <property type="match status" value="2"/>
</dbReference>
<reference evidence="9 10" key="1">
    <citation type="journal article" date="2014" name="J. Microbiol.">
        <title>Diaminobutyricibacter tongyongensis gen. nov., sp. nov. and Homoserinibacter gongjuensis gen. nov., sp. nov. belong to the family Microbacteriaceae.</title>
        <authorList>
            <person name="Kim S.J."/>
            <person name="Ahn J.H."/>
            <person name="Weon H.Y."/>
            <person name="Hamada M."/>
            <person name="Suzuki K."/>
            <person name="Kwon S.W."/>
        </authorList>
    </citation>
    <scope>NUCLEOTIDE SEQUENCE [LARGE SCALE GENOMIC DNA]</scope>
    <source>
        <strain evidence="9 10">NBRC 108724</strain>
    </source>
</reference>
<feature type="region of interest" description="Disordered" evidence="5">
    <location>
        <begin position="306"/>
        <end position="342"/>
    </location>
</feature>
<evidence type="ECO:0000256" key="1">
    <source>
        <dbReference type="ARBA" id="ARBA00022553"/>
    </source>
</evidence>
<dbReference type="SUPFAM" id="SSF52540">
    <property type="entry name" value="P-loop containing nucleoside triphosphate hydrolases"/>
    <property type="match status" value="3"/>
</dbReference>
<evidence type="ECO:0000256" key="2">
    <source>
        <dbReference type="ARBA" id="ARBA00022741"/>
    </source>
</evidence>
<keyword evidence="1" id="KW-0597">Phosphoprotein</keyword>
<feature type="domain" description="FtsK" evidence="8">
    <location>
        <begin position="1026"/>
        <end position="1215"/>
    </location>
</feature>
<evidence type="ECO:0000256" key="4">
    <source>
        <dbReference type="PROSITE-ProRule" id="PRU00289"/>
    </source>
</evidence>
<keyword evidence="10" id="KW-1185">Reference proteome</keyword>